<evidence type="ECO:0000256" key="1">
    <source>
        <dbReference type="ARBA" id="ARBA00023002"/>
    </source>
</evidence>
<dbReference type="Gene3D" id="3.40.50.720">
    <property type="entry name" value="NAD(P)-binding Rossmann-like Domain"/>
    <property type="match status" value="1"/>
</dbReference>
<evidence type="ECO:0000313" key="3">
    <source>
        <dbReference type="EMBL" id="GAA2263122.1"/>
    </source>
</evidence>
<gene>
    <name evidence="3" type="ORF">GCM10010430_54540</name>
</gene>
<comment type="caution">
    <text evidence="3">The sequence shown here is derived from an EMBL/GenBank/DDBJ whole genome shotgun (WGS) entry which is preliminary data.</text>
</comment>
<dbReference type="PANTHER" id="PTHR43157:SF31">
    <property type="entry name" value="PHOSPHATIDYLINOSITOL-GLYCAN BIOSYNTHESIS CLASS F PROTEIN"/>
    <property type="match status" value="1"/>
</dbReference>
<dbReference type="InterPro" id="IPR002347">
    <property type="entry name" value="SDR_fam"/>
</dbReference>
<keyword evidence="4" id="KW-1185">Reference proteome</keyword>
<name>A0ABN3EMU0_9ACTN</name>
<comment type="similarity">
    <text evidence="2">Belongs to the short-chain dehydrogenases/reductases (SDR) family.</text>
</comment>
<protein>
    <recommendedName>
        <fullName evidence="5">Short-chain dehydrogenase</fullName>
    </recommendedName>
</protein>
<dbReference type="Proteomes" id="UP001500305">
    <property type="component" value="Unassembled WGS sequence"/>
</dbReference>
<dbReference type="Pfam" id="PF00106">
    <property type="entry name" value="adh_short"/>
    <property type="match status" value="1"/>
</dbReference>
<proteinExistence type="inferred from homology"/>
<accession>A0ABN3EMU0</accession>
<dbReference type="SUPFAM" id="SSF51735">
    <property type="entry name" value="NAD(P)-binding Rossmann-fold domains"/>
    <property type="match status" value="1"/>
</dbReference>
<reference evidence="3 4" key="1">
    <citation type="journal article" date="2019" name="Int. J. Syst. Evol. Microbiol.">
        <title>The Global Catalogue of Microorganisms (GCM) 10K type strain sequencing project: providing services to taxonomists for standard genome sequencing and annotation.</title>
        <authorList>
            <consortium name="The Broad Institute Genomics Platform"/>
            <consortium name="The Broad Institute Genome Sequencing Center for Infectious Disease"/>
            <person name="Wu L."/>
            <person name="Ma J."/>
        </authorList>
    </citation>
    <scope>NUCLEOTIDE SEQUENCE [LARGE SCALE GENOMIC DNA]</scope>
    <source>
        <strain evidence="3 4">JCM 7356</strain>
    </source>
</reference>
<sequence length="358" mass="38560">MGSMTTVAPVRAVVGSRVSDTHGQDGKVSHLIQAESAARHALSKEWEIVGSFEDLDVSAEIAPWKRPDLGPWLTDRQGEWDAMVARALAERGASVVLAVRNVEKGEQAAARISGEVTVQALDLTSLDSVRAAAQALRSRYDRIDMLINNAGVMYTPKQTTTDGFEMQFGTNHLGHLALTGLLLDLMLPVPGSRVVTVSSTGHRIRAAIHFDDLQWERSYSRAGAYGQSKLANLMFTYELQRRLASHGTTVAVAAHPGLSSTELVRNSPAAIRLPLTWLAPLVTQTPAMGALPTLRAAADPAVLGGQYYGPGGRLEFKGHPQLATSSAQSYETAVQQRLWAVSEDLTGVMFPVAQSQQN</sequence>
<dbReference type="PANTHER" id="PTHR43157">
    <property type="entry name" value="PHOSPHATIDYLINOSITOL-GLYCAN BIOSYNTHESIS CLASS F PROTEIN-RELATED"/>
    <property type="match status" value="1"/>
</dbReference>
<dbReference type="NCBIfam" id="NF004846">
    <property type="entry name" value="PRK06197.1"/>
    <property type="match status" value="1"/>
</dbReference>
<evidence type="ECO:0000256" key="2">
    <source>
        <dbReference type="RuleBase" id="RU000363"/>
    </source>
</evidence>
<dbReference type="PRINTS" id="PR00080">
    <property type="entry name" value="SDRFAMILY"/>
</dbReference>
<organism evidence="3 4">
    <name type="scientific">Kitasatospora cystarginea</name>
    <dbReference type="NCBI Taxonomy" id="58350"/>
    <lineage>
        <taxon>Bacteria</taxon>
        <taxon>Bacillati</taxon>
        <taxon>Actinomycetota</taxon>
        <taxon>Actinomycetes</taxon>
        <taxon>Kitasatosporales</taxon>
        <taxon>Streptomycetaceae</taxon>
        <taxon>Kitasatospora</taxon>
    </lineage>
</organism>
<evidence type="ECO:0000313" key="4">
    <source>
        <dbReference type="Proteomes" id="UP001500305"/>
    </source>
</evidence>
<dbReference type="InterPro" id="IPR036291">
    <property type="entry name" value="NAD(P)-bd_dom_sf"/>
</dbReference>
<evidence type="ECO:0008006" key="5">
    <source>
        <dbReference type="Google" id="ProtNLM"/>
    </source>
</evidence>
<keyword evidence="1" id="KW-0560">Oxidoreductase</keyword>
<dbReference type="EMBL" id="BAAATR010000028">
    <property type="protein sequence ID" value="GAA2263122.1"/>
    <property type="molecule type" value="Genomic_DNA"/>
</dbReference>